<dbReference type="EMBL" id="JASOOY020000011">
    <property type="protein sequence ID" value="MEO3716799.1"/>
    <property type="molecule type" value="Genomic_DNA"/>
</dbReference>
<dbReference type="Proteomes" id="UP001223646">
    <property type="component" value="Unassembled WGS sequence"/>
</dbReference>
<dbReference type="InterPro" id="IPR000305">
    <property type="entry name" value="GIY-YIG_endonuc"/>
</dbReference>
<dbReference type="SUPFAM" id="SSF82771">
    <property type="entry name" value="GIY-YIG endonuclease"/>
    <property type="match status" value="1"/>
</dbReference>
<evidence type="ECO:0000259" key="2">
    <source>
        <dbReference type="PROSITE" id="PS50164"/>
    </source>
</evidence>
<dbReference type="GO" id="GO:0006289">
    <property type="term" value="P:nucleotide-excision repair"/>
    <property type="evidence" value="ECO:0007669"/>
    <property type="project" value="InterPro"/>
</dbReference>
<dbReference type="InterPro" id="IPR036397">
    <property type="entry name" value="RNaseH_sf"/>
</dbReference>
<comment type="caution">
    <text evidence="3">The sequence shown here is derived from an EMBL/GenBank/DDBJ whole genome shotgun (WGS) entry which is preliminary data.</text>
</comment>
<dbReference type="GO" id="GO:0003677">
    <property type="term" value="F:DNA binding"/>
    <property type="evidence" value="ECO:0007669"/>
    <property type="project" value="InterPro"/>
</dbReference>
<dbReference type="GO" id="GO:0004527">
    <property type="term" value="F:exonuclease activity"/>
    <property type="evidence" value="ECO:0007669"/>
    <property type="project" value="UniProtKB-KW"/>
</dbReference>
<evidence type="ECO:0000256" key="1">
    <source>
        <dbReference type="ARBA" id="ARBA00022839"/>
    </source>
</evidence>
<organism evidence="3 4">
    <name type="scientific">Corynebacterium amycolatum</name>
    <dbReference type="NCBI Taxonomy" id="43765"/>
    <lineage>
        <taxon>Bacteria</taxon>
        <taxon>Bacillati</taxon>
        <taxon>Actinomycetota</taxon>
        <taxon>Actinomycetes</taxon>
        <taxon>Mycobacteriales</taxon>
        <taxon>Corynebacteriaceae</taxon>
        <taxon>Corynebacterium</taxon>
    </lineage>
</organism>
<dbReference type="CDD" id="cd10434">
    <property type="entry name" value="GIY-YIG_UvrC_Cho"/>
    <property type="match status" value="1"/>
</dbReference>
<proteinExistence type="predicted"/>
<dbReference type="GO" id="GO:0003887">
    <property type="term" value="F:DNA-directed DNA polymerase activity"/>
    <property type="evidence" value="ECO:0007669"/>
    <property type="project" value="InterPro"/>
</dbReference>
<protein>
    <submittedName>
        <fullName evidence="3">DEDD exonuclease domain-containing protein</fullName>
    </submittedName>
</protein>
<gene>
    <name evidence="3" type="ORF">QP460_004265</name>
</gene>
<dbReference type="SUPFAM" id="SSF53098">
    <property type="entry name" value="Ribonuclease H-like"/>
    <property type="match status" value="1"/>
</dbReference>
<dbReference type="InterPro" id="IPR006054">
    <property type="entry name" value="DnaQ"/>
</dbReference>
<dbReference type="NCBIfam" id="TIGR00573">
    <property type="entry name" value="dnaq"/>
    <property type="match status" value="1"/>
</dbReference>
<keyword evidence="1 3" id="KW-0378">Hydrolase</keyword>
<dbReference type="PROSITE" id="PS50164">
    <property type="entry name" value="GIY_YIG"/>
    <property type="match status" value="1"/>
</dbReference>
<dbReference type="Gene3D" id="3.40.1440.10">
    <property type="entry name" value="GIY-YIG endonuclease"/>
    <property type="match status" value="1"/>
</dbReference>
<reference evidence="3" key="2">
    <citation type="submission" date="2024-05" db="EMBL/GenBank/DDBJ databases">
        <authorList>
            <person name="Wolfe A."/>
        </authorList>
    </citation>
    <scope>NUCLEOTIDE SEQUENCE</scope>
    <source>
        <strain evidence="3">UMB1064</strain>
    </source>
</reference>
<name>A0AAW9SUT1_CORAY</name>
<dbReference type="AlphaFoldDB" id="A0AAW9SUT1"/>
<reference evidence="3" key="1">
    <citation type="submission" date="2023-05" db="EMBL/GenBank/DDBJ databases">
        <authorList>
            <person name="Du J."/>
        </authorList>
    </citation>
    <scope>NUCLEOTIDE SEQUENCE</scope>
    <source>
        <strain evidence="3">UMB1064</strain>
    </source>
</reference>
<dbReference type="SMART" id="SM00465">
    <property type="entry name" value="GIYc"/>
    <property type="match status" value="1"/>
</dbReference>
<dbReference type="Gene3D" id="3.30.420.10">
    <property type="entry name" value="Ribonuclease H-like superfamily/Ribonuclease H"/>
    <property type="match status" value="1"/>
</dbReference>
<accession>A0AAW9SUT1</accession>
<evidence type="ECO:0000313" key="4">
    <source>
        <dbReference type="Proteomes" id="UP001223646"/>
    </source>
</evidence>
<dbReference type="FunFam" id="3.30.420.10:FF:000045">
    <property type="entry name" value="3'-5' exonuclease DinG"/>
    <property type="match status" value="1"/>
</dbReference>
<dbReference type="GO" id="GO:0009380">
    <property type="term" value="C:excinuclease repair complex"/>
    <property type="evidence" value="ECO:0007669"/>
    <property type="project" value="TreeGrafter"/>
</dbReference>
<keyword evidence="1 3" id="KW-0540">Nuclease</keyword>
<dbReference type="InterPro" id="IPR050066">
    <property type="entry name" value="UvrABC_protein_C"/>
</dbReference>
<dbReference type="CDD" id="cd06127">
    <property type="entry name" value="DEDDh"/>
    <property type="match status" value="1"/>
</dbReference>
<dbReference type="PANTHER" id="PTHR30562:SF1">
    <property type="entry name" value="UVRABC SYSTEM PROTEIN C"/>
    <property type="match status" value="1"/>
</dbReference>
<sequence>MNSGQQHFPLEGSVDDSLFNTTFVVVDLETTGLKAKNDHIIEIGAIKTRGGKTIGTFSSFIDPGMEIPDHITSLTGITTADVETAPQLGTVITQFLEFARGSVWVAHNAKFDIGFLRQACTDLGLDWPSPSVVDTLTLARRVLDRSQVGSFKLSQLARYVGSPNRPTHRALDDAIATVDVLHYLMERLAGDEVQTASELVHYSPTVAPEVRAKRHLADGAPHTPGVYVFRSRNDDPLYIGTALDLRRRLLQYFNGTDSRRKITEMVSLAERVEIIECPHGFAAEIREARLISALRPPYNRQRTEPTRGWYIVPASPGRPAKISRTVTDARSLGPFRTRDTATAIRDRFSALNDDFAITTAQISTTGADEIADMIAEISALGEAQRFQRAAVQRDRTAEFIISLDKQQRLSMLAAIPSLQAAFPDGNGGWHLAEIRYGRLAGASTAPRGADMNYIIDLMESSAQTVTPDDSLYKGASIDELSIVWKWLQRPEVRIKPTGGEFSYPRLGAGKYLQWAIDAQQARREARREP</sequence>
<feature type="domain" description="GIY-YIG" evidence="2">
    <location>
        <begin position="222"/>
        <end position="300"/>
    </location>
</feature>
<dbReference type="InterPro" id="IPR013520">
    <property type="entry name" value="Ribonucl_H"/>
</dbReference>
<dbReference type="Pfam" id="PF01541">
    <property type="entry name" value="GIY-YIG"/>
    <property type="match status" value="1"/>
</dbReference>
<dbReference type="Pfam" id="PF00929">
    <property type="entry name" value="RNase_T"/>
    <property type="match status" value="1"/>
</dbReference>
<dbReference type="RefSeq" id="WP_284825578.1">
    <property type="nucleotide sequence ID" value="NZ_JASOOY020000011.1"/>
</dbReference>
<dbReference type="GO" id="GO:0006260">
    <property type="term" value="P:DNA replication"/>
    <property type="evidence" value="ECO:0007669"/>
    <property type="project" value="InterPro"/>
</dbReference>
<dbReference type="InterPro" id="IPR012337">
    <property type="entry name" value="RNaseH-like_sf"/>
</dbReference>
<evidence type="ECO:0000313" key="3">
    <source>
        <dbReference type="EMBL" id="MEO3716799.1"/>
    </source>
</evidence>
<dbReference type="PANTHER" id="PTHR30562">
    <property type="entry name" value="UVRC/OXIDOREDUCTASE"/>
    <property type="match status" value="1"/>
</dbReference>
<keyword evidence="1 3" id="KW-0269">Exonuclease</keyword>
<dbReference type="InterPro" id="IPR047296">
    <property type="entry name" value="GIY-YIG_UvrC_Cho"/>
</dbReference>
<dbReference type="SMART" id="SM00479">
    <property type="entry name" value="EXOIII"/>
    <property type="match status" value="1"/>
</dbReference>
<dbReference type="InterPro" id="IPR035901">
    <property type="entry name" value="GIY-YIG_endonuc_sf"/>
</dbReference>